<organism evidence="1">
    <name type="scientific">Magallana gigas</name>
    <name type="common">Pacific oyster</name>
    <name type="synonym">Crassostrea gigas</name>
    <dbReference type="NCBI Taxonomy" id="29159"/>
    <lineage>
        <taxon>Eukaryota</taxon>
        <taxon>Metazoa</taxon>
        <taxon>Spiralia</taxon>
        <taxon>Lophotrochozoa</taxon>
        <taxon>Mollusca</taxon>
        <taxon>Bivalvia</taxon>
        <taxon>Autobranchia</taxon>
        <taxon>Pteriomorphia</taxon>
        <taxon>Ostreida</taxon>
        <taxon>Ostreoidea</taxon>
        <taxon>Ostreidae</taxon>
        <taxon>Magallana</taxon>
    </lineage>
</organism>
<name>K1RFT5_MAGGI</name>
<dbReference type="EMBL" id="JH816760">
    <property type="protein sequence ID" value="EKC32976.1"/>
    <property type="molecule type" value="Genomic_DNA"/>
</dbReference>
<dbReference type="InParanoid" id="K1RFT5"/>
<accession>K1RFT5</accession>
<dbReference type="AlphaFoldDB" id="K1RFT5"/>
<evidence type="ECO:0000313" key="1">
    <source>
        <dbReference type="EMBL" id="EKC32976.1"/>
    </source>
</evidence>
<sequence>MHLVLVNFLLATTRLIGGLFLFRYGTERPEHRKFHMQRCPMGPDGDSVEERNVFIDQSLKDFRAKAMNISQHMYVNPRRLEDKLYDKSEFLSMMRQLGHLEIPLGARMRAPDPELGRKNPIHNVVSKSAPNPIADLNDRVRASAPNPIADLNDSDEAEFNSDKVHVVTVEPTIEDKDENVPAETLSLSKGKSSIVPDEEENLPYCPDIIAPTVPSTQIPYFPRTPAVQIATRFKHLSQYYLRTTDMINVDRPEYDRLLYVQSYCETITAGSFKKAHEHVPEARLQCLRRAIRQHQASKTSETMKKGLALLKETAEVFMSNPAQRKLILSSITRDQLNVLGEIAANVIRYFTESRREKSS</sequence>
<protein>
    <submittedName>
        <fullName evidence="1">Uncharacterized protein</fullName>
    </submittedName>
</protein>
<gene>
    <name evidence="1" type="ORF">CGI_10011348</name>
</gene>
<proteinExistence type="predicted"/>
<reference evidence="1" key="1">
    <citation type="journal article" date="2012" name="Nature">
        <title>The oyster genome reveals stress adaptation and complexity of shell formation.</title>
        <authorList>
            <person name="Zhang G."/>
            <person name="Fang X."/>
            <person name="Guo X."/>
            <person name="Li L."/>
            <person name="Luo R."/>
            <person name="Xu F."/>
            <person name="Yang P."/>
            <person name="Zhang L."/>
            <person name="Wang X."/>
            <person name="Qi H."/>
            <person name="Xiong Z."/>
            <person name="Que H."/>
            <person name="Xie Y."/>
            <person name="Holland P.W."/>
            <person name="Paps J."/>
            <person name="Zhu Y."/>
            <person name="Wu F."/>
            <person name="Chen Y."/>
            <person name="Wang J."/>
            <person name="Peng C."/>
            <person name="Meng J."/>
            <person name="Yang L."/>
            <person name="Liu J."/>
            <person name="Wen B."/>
            <person name="Zhang N."/>
            <person name="Huang Z."/>
            <person name="Zhu Q."/>
            <person name="Feng Y."/>
            <person name="Mount A."/>
            <person name="Hedgecock D."/>
            <person name="Xu Z."/>
            <person name="Liu Y."/>
            <person name="Domazet-Loso T."/>
            <person name="Du Y."/>
            <person name="Sun X."/>
            <person name="Zhang S."/>
            <person name="Liu B."/>
            <person name="Cheng P."/>
            <person name="Jiang X."/>
            <person name="Li J."/>
            <person name="Fan D."/>
            <person name="Wang W."/>
            <person name="Fu W."/>
            <person name="Wang T."/>
            <person name="Wang B."/>
            <person name="Zhang J."/>
            <person name="Peng Z."/>
            <person name="Li Y."/>
            <person name="Li N."/>
            <person name="Wang J."/>
            <person name="Chen M."/>
            <person name="He Y."/>
            <person name="Tan F."/>
            <person name="Song X."/>
            <person name="Zheng Q."/>
            <person name="Huang R."/>
            <person name="Yang H."/>
            <person name="Du X."/>
            <person name="Chen L."/>
            <person name="Yang M."/>
            <person name="Gaffney P.M."/>
            <person name="Wang S."/>
            <person name="Luo L."/>
            <person name="She Z."/>
            <person name="Ming Y."/>
            <person name="Huang W."/>
            <person name="Zhang S."/>
            <person name="Huang B."/>
            <person name="Zhang Y."/>
            <person name="Qu T."/>
            <person name="Ni P."/>
            <person name="Miao G."/>
            <person name="Wang J."/>
            <person name="Wang Q."/>
            <person name="Steinberg C.E."/>
            <person name="Wang H."/>
            <person name="Li N."/>
            <person name="Qian L."/>
            <person name="Zhang G."/>
            <person name="Li Y."/>
            <person name="Yang H."/>
            <person name="Liu X."/>
            <person name="Wang J."/>
            <person name="Yin Y."/>
            <person name="Wang J."/>
        </authorList>
    </citation>
    <scope>NUCLEOTIDE SEQUENCE [LARGE SCALE GENOMIC DNA]</scope>
    <source>
        <strain evidence="1">05x7-T-G4-1.051#20</strain>
    </source>
</reference>
<dbReference type="HOGENOM" id="CLU_772221_0_0_1"/>